<protein>
    <submittedName>
        <fullName evidence="1">Uncharacterized protein</fullName>
    </submittedName>
</protein>
<reference evidence="1 2" key="1">
    <citation type="submission" date="2019-04" db="EMBL/GenBank/DDBJ databases">
        <title>Friends and foes A comparative genomics study of 23 Aspergillus species from section Flavi.</title>
        <authorList>
            <consortium name="DOE Joint Genome Institute"/>
            <person name="Kjaerbolling I."/>
            <person name="Vesth T."/>
            <person name="Frisvad J.C."/>
            <person name="Nybo J.L."/>
            <person name="Theobald S."/>
            <person name="Kildgaard S."/>
            <person name="Isbrandt T."/>
            <person name="Kuo A."/>
            <person name="Sato A."/>
            <person name="Lyhne E.K."/>
            <person name="Kogle M.E."/>
            <person name="Wiebenga A."/>
            <person name="Kun R.S."/>
            <person name="Lubbers R.J."/>
            <person name="Makela M.R."/>
            <person name="Barry K."/>
            <person name="Chovatia M."/>
            <person name="Clum A."/>
            <person name="Daum C."/>
            <person name="Haridas S."/>
            <person name="He G."/>
            <person name="LaButti K."/>
            <person name="Lipzen A."/>
            <person name="Mondo S."/>
            <person name="Riley R."/>
            <person name="Salamov A."/>
            <person name="Simmons B.A."/>
            <person name="Magnuson J.K."/>
            <person name="Henrissat B."/>
            <person name="Mortensen U.H."/>
            <person name="Larsen T.O."/>
            <person name="Devries R.P."/>
            <person name="Grigoriev I.V."/>
            <person name="Machida M."/>
            <person name="Baker S.E."/>
            <person name="Andersen M.R."/>
        </authorList>
    </citation>
    <scope>NUCLEOTIDE SEQUENCE [LARGE SCALE GENOMIC DNA]</scope>
    <source>
        <strain evidence="1 2">IBT 18842</strain>
    </source>
</reference>
<dbReference type="OrthoDB" id="4497351at2759"/>
<dbReference type="EMBL" id="ML742107">
    <property type="protein sequence ID" value="KAE8149976.1"/>
    <property type="molecule type" value="Genomic_DNA"/>
</dbReference>
<keyword evidence="2" id="KW-1185">Reference proteome</keyword>
<evidence type="ECO:0000313" key="2">
    <source>
        <dbReference type="Proteomes" id="UP000325780"/>
    </source>
</evidence>
<name>A0A5N6TUD1_ASPAV</name>
<proteinExistence type="predicted"/>
<evidence type="ECO:0000313" key="1">
    <source>
        <dbReference type="EMBL" id="KAE8149976.1"/>
    </source>
</evidence>
<sequence length="187" mass="22181">MIFLLKWKCKRTTNLIETNEAFAGKSSTSLSCECGSVTIQIQTILEEELSARRTKDRTTSLQNLATIVGLFEELSDCTECALDEAYRWTLHLICANVLRHCRLFHSHLEKQNKNKSSFQKFCWLLKGDKPRRVYCMRVYLQTQQLQHNLSRLINMLRNAPVFDEDSWWLMQSQYQRVTRDFYRLYLP</sequence>
<accession>A0A5N6TUD1</accession>
<gene>
    <name evidence="1" type="ORF">BDV25DRAFT_155327</name>
</gene>
<organism evidence="1 2">
    <name type="scientific">Aspergillus avenaceus</name>
    <dbReference type="NCBI Taxonomy" id="36643"/>
    <lineage>
        <taxon>Eukaryota</taxon>
        <taxon>Fungi</taxon>
        <taxon>Dikarya</taxon>
        <taxon>Ascomycota</taxon>
        <taxon>Pezizomycotina</taxon>
        <taxon>Eurotiomycetes</taxon>
        <taxon>Eurotiomycetidae</taxon>
        <taxon>Eurotiales</taxon>
        <taxon>Aspergillaceae</taxon>
        <taxon>Aspergillus</taxon>
        <taxon>Aspergillus subgen. Circumdati</taxon>
    </lineage>
</organism>
<dbReference type="Proteomes" id="UP000325780">
    <property type="component" value="Unassembled WGS sequence"/>
</dbReference>
<dbReference type="AlphaFoldDB" id="A0A5N6TUD1"/>